<dbReference type="EMBL" id="CZAB01000029">
    <property type="protein sequence ID" value="CUP30964.1"/>
    <property type="molecule type" value="Genomic_DNA"/>
</dbReference>
<evidence type="ECO:0000313" key="3">
    <source>
        <dbReference type="EMBL" id="CUP30964.1"/>
    </source>
</evidence>
<accession>A0A174M3C5</accession>
<dbReference type="Proteomes" id="UP000095512">
    <property type="component" value="Unassembled WGS sequence"/>
</dbReference>
<evidence type="ECO:0000313" key="4">
    <source>
        <dbReference type="Proteomes" id="UP000095512"/>
    </source>
</evidence>
<organism evidence="3 4">
    <name type="scientific">Enterocloster clostridioformis</name>
    <dbReference type="NCBI Taxonomy" id="1531"/>
    <lineage>
        <taxon>Bacteria</taxon>
        <taxon>Bacillati</taxon>
        <taxon>Bacillota</taxon>
        <taxon>Clostridia</taxon>
        <taxon>Lachnospirales</taxon>
        <taxon>Lachnospiraceae</taxon>
        <taxon>Enterocloster</taxon>
    </lineage>
</organism>
<dbReference type="InterPro" id="IPR025973">
    <property type="entry name" value="Cys_rich_VLP_dom"/>
</dbReference>
<dbReference type="RefSeq" id="WP_057572169.1">
    <property type="nucleotide sequence ID" value="NZ_CZAB01000029.1"/>
</dbReference>
<name>A0A174M3C5_9FIRM</name>
<feature type="compositionally biased region" description="Basic residues" evidence="1">
    <location>
        <begin position="107"/>
        <end position="119"/>
    </location>
</feature>
<protein>
    <recommendedName>
        <fullName evidence="2">Cysteine-rich VLP domain-containing protein</fullName>
    </recommendedName>
</protein>
<dbReference type="AlphaFoldDB" id="A0A174M3C5"/>
<evidence type="ECO:0000256" key="1">
    <source>
        <dbReference type="SAM" id="MobiDB-lite"/>
    </source>
</evidence>
<evidence type="ECO:0000259" key="2">
    <source>
        <dbReference type="Pfam" id="PF14194"/>
    </source>
</evidence>
<feature type="domain" description="Cysteine-rich VLP" evidence="2">
    <location>
        <begin position="10"/>
        <end position="63"/>
    </location>
</feature>
<gene>
    <name evidence="3" type="ORF">ERS852480_03059</name>
</gene>
<reference evidence="3 4" key="1">
    <citation type="submission" date="2015-09" db="EMBL/GenBank/DDBJ databases">
        <authorList>
            <consortium name="Pathogen Informatics"/>
        </authorList>
    </citation>
    <scope>NUCLEOTIDE SEQUENCE [LARGE SCALE GENOMIC DNA]</scope>
    <source>
        <strain evidence="3 4">2789STDY5834865</strain>
    </source>
</reference>
<sequence>MNGKRPYMDYPQHRAARRLVHECCNYDNGNCLVLDNGEPCVCVQSISYSLLCRWFTAAVLPLDWKLEAALLHRAELKRCTECGGQFLPKSNRGKYCPDCAGRMKRTRAAQRKRKQRGKCHALENTEPP</sequence>
<proteinExistence type="predicted"/>
<feature type="region of interest" description="Disordered" evidence="1">
    <location>
        <begin position="107"/>
        <end position="128"/>
    </location>
</feature>
<dbReference type="Pfam" id="PF14194">
    <property type="entry name" value="Cys_rich_VLP"/>
    <property type="match status" value="1"/>
</dbReference>